<dbReference type="AlphaFoldDB" id="A0A9Q3GVQ0"/>
<evidence type="ECO:0000313" key="4">
    <source>
        <dbReference type="Proteomes" id="UP000765509"/>
    </source>
</evidence>
<dbReference type="GO" id="GO:0004190">
    <property type="term" value="F:aspartic-type endopeptidase activity"/>
    <property type="evidence" value="ECO:0007669"/>
    <property type="project" value="InterPro"/>
</dbReference>
<protein>
    <recommendedName>
        <fullName evidence="2">Peptidase A2 domain-containing protein</fullName>
    </recommendedName>
</protein>
<evidence type="ECO:0000256" key="1">
    <source>
        <dbReference type="ARBA" id="ARBA00022801"/>
    </source>
</evidence>
<dbReference type="OrthoDB" id="5535068at2759"/>
<dbReference type="Proteomes" id="UP000765509">
    <property type="component" value="Unassembled WGS sequence"/>
</dbReference>
<dbReference type="SUPFAM" id="SSF50630">
    <property type="entry name" value="Acid proteases"/>
    <property type="match status" value="1"/>
</dbReference>
<name>A0A9Q3GVQ0_9BASI</name>
<reference evidence="3" key="1">
    <citation type="submission" date="2021-03" db="EMBL/GenBank/DDBJ databases">
        <title>Draft genome sequence of rust myrtle Austropuccinia psidii MF-1, a brazilian biotype.</title>
        <authorList>
            <person name="Quecine M.C."/>
            <person name="Pachon D.M.R."/>
            <person name="Bonatelli M.L."/>
            <person name="Correr F.H."/>
            <person name="Franceschini L.M."/>
            <person name="Leite T.F."/>
            <person name="Margarido G.R.A."/>
            <person name="Almeida C.A."/>
            <person name="Ferrarezi J.A."/>
            <person name="Labate C.A."/>
        </authorList>
    </citation>
    <scope>NUCLEOTIDE SEQUENCE</scope>
    <source>
        <strain evidence="3">MF-1</strain>
    </source>
</reference>
<dbReference type="GO" id="GO:0006508">
    <property type="term" value="P:proteolysis"/>
    <property type="evidence" value="ECO:0007669"/>
    <property type="project" value="InterPro"/>
</dbReference>
<dbReference type="InterPro" id="IPR001995">
    <property type="entry name" value="Peptidase_A2_cat"/>
</dbReference>
<proteinExistence type="predicted"/>
<sequence length="110" mass="12478">MDLQKRLLKSLFKGIPKPKIHYACPLEFMEIFIGKEEYPIRALVDTGPELNLLPEEIAIKSSLTTQNLNMNLSGIGGQTTSLVALSEFTPIILASGEETQIHFFYYKRIY</sequence>
<evidence type="ECO:0000313" key="3">
    <source>
        <dbReference type="EMBL" id="MBW0481137.1"/>
    </source>
</evidence>
<keyword evidence="4" id="KW-1185">Reference proteome</keyword>
<dbReference type="PROSITE" id="PS50175">
    <property type="entry name" value="ASP_PROT_RETROV"/>
    <property type="match status" value="1"/>
</dbReference>
<gene>
    <name evidence="3" type="ORF">O181_020852</name>
</gene>
<dbReference type="EMBL" id="AVOT02006256">
    <property type="protein sequence ID" value="MBW0481137.1"/>
    <property type="molecule type" value="Genomic_DNA"/>
</dbReference>
<comment type="caution">
    <text evidence="3">The sequence shown here is derived from an EMBL/GenBank/DDBJ whole genome shotgun (WGS) entry which is preliminary data.</text>
</comment>
<keyword evidence="1" id="KW-0378">Hydrolase</keyword>
<accession>A0A9Q3GVQ0</accession>
<dbReference type="InterPro" id="IPR021109">
    <property type="entry name" value="Peptidase_aspartic_dom_sf"/>
</dbReference>
<evidence type="ECO:0000259" key="2">
    <source>
        <dbReference type="PROSITE" id="PS50175"/>
    </source>
</evidence>
<feature type="domain" description="Peptidase A2" evidence="2">
    <location>
        <begin position="40"/>
        <end position="77"/>
    </location>
</feature>
<organism evidence="3 4">
    <name type="scientific">Austropuccinia psidii MF-1</name>
    <dbReference type="NCBI Taxonomy" id="1389203"/>
    <lineage>
        <taxon>Eukaryota</taxon>
        <taxon>Fungi</taxon>
        <taxon>Dikarya</taxon>
        <taxon>Basidiomycota</taxon>
        <taxon>Pucciniomycotina</taxon>
        <taxon>Pucciniomycetes</taxon>
        <taxon>Pucciniales</taxon>
        <taxon>Sphaerophragmiaceae</taxon>
        <taxon>Austropuccinia</taxon>
    </lineage>
</organism>